<sequence length="385" mass="41542">MKTNKIFKNILSLLTLGLVVFSCSKPSEDPREGQNLKALDLVVTSLKFEKAKNLKETNVSEFYEKLFITRTPARDKNKTKTDSETDNGYPAMFLIETADIVGDSIINIKLPFNSKFTNLTGKASATATITFKSAAQGVKLGETTINGTTADITFEVPITELTKEKLSAASTKKVFRFTKPGATANDPISVKEYTVVLKFSETKSDKCEIKPDDFKFTVAGTGVNVIANFRTLTTARTANSIVKAHYVSPSGGDKDGTEAKPFEFQLRIGKGSSSSSNDDSANGELPETNGANATTYFKADALKLPDGAFIEIGDIPYPTSDTSNVFTCNSVNPITGNTKSTTDGQNLKGNAEGSTKKSEYKFTVVAQDGTTKKHYKLTINAQAPS</sequence>
<evidence type="ECO:0000313" key="2">
    <source>
        <dbReference type="EMBL" id="BAV95131.1"/>
    </source>
</evidence>
<dbReference type="EMBL" id="AP014564">
    <property type="protein sequence ID" value="BAV95131.1"/>
    <property type="molecule type" value="Genomic_DNA"/>
</dbReference>
<dbReference type="PROSITE" id="PS51257">
    <property type="entry name" value="PROKAR_LIPOPROTEIN"/>
    <property type="match status" value="1"/>
</dbReference>
<reference evidence="2 3" key="1">
    <citation type="submission" date="2014-03" db="EMBL/GenBank/DDBJ databases">
        <title>complete genome sequence of Flavobacteriaceae bacterium JBKA-6.</title>
        <authorList>
            <person name="Takano T."/>
            <person name="Nakamura Y."/>
            <person name="Takuma S."/>
            <person name="Yasuike M."/>
            <person name="Matsuyama T."/>
            <person name="Sakai T."/>
            <person name="Fujiwara A."/>
            <person name="Kimoto K."/>
            <person name="Fukuda Y."/>
            <person name="Kondo H."/>
            <person name="Hirono I."/>
            <person name="Nakayasu C."/>
        </authorList>
    </citation>
    <scope>NUCLEOTIDE SEQUENCE [LARGE SCALE GENOMIC DNA]</scope>
    <source>
        <strain evidence="2 3">JBKA-6</strain>
    </source>
</reference>
<organism evidence="2 3">
    <name type="scientific">Ichthyobacterium seriolicida</name>
    <dbReference type="NCBI Taxonomy" id="242600"/>
    <lineage>
        <taxon>Bacteria</taxon>
        <taxon>Pseudomonadati</taxon>
        <taxon>Bacteroidota</taxon>
        <taxon>Flavobacteriia</taxon>
        <taxon>Flavobacteriales</taxon>
        <taxon>Ichthyobacteriaceae</taxon>
        <taxon>Ichthyobacterium</taxon>
    </lineage>
</organism>
<dbReference type="KEGG" id="ise:JBKA6_1118"/>
<dbReference type="RefSeq" id="WP_096686668.1">
    <property type="nucleotide sequence ID" value="NZ_AP014564.1"/>
</dbReference>
<evidence type="ECO:0000313" key="3">
    <source>
        <dbReference type="Proteomes" id="UP000243197"/>
    </source>
</evidence>
<gene>
    <name evidence="2" type="ORF">JBKA6_1118</name>
</gene>
<evidence type="ECO:0000256" key="1">
    <source>
        <dbReference type="SAM" id="MobiDB-lite"/>
    </source>
</evidence>
<protein>
    <submittedName>
        <fullName evidence="2">Uncharacterized protein</fullName>
    </submittedName>
</protein>
<feature type="region of interest" description="Disordered" evidence="1">
    <location>
        <begin position="336"/>
        <end position="355"/>
    </location>
</feature>
<dbReference type="Proteomes" id="UP000243197">
    <property type="component" value="Chromosome"/>
</dbReference>
<feature type="compositionally biased region" description="Polar residues" evidence="1">
    <location>
        <begin position="336"/>
        <end position="348"/>
    </location>
</feature>
<proteinExistence type="predicted"/>
<name>A0A1J1EB16_9FLAO</name>
<accession>A0A1J1EB16</accession>
<feature type="region of interest" description="Disordered" evidence="1">
    <location>
        <begin position="267"/>
        <end position="290"/>
    </location>
</feature>
<dbReference type="OrthoDB" id="9814063at2"/>
<keyword evidence="3" id="KW-1185">Reference proteome</keyword>
<dbReference type="AlphaFoldDB" id="A0A1J1EB16"/>